<dbReference type="EMBL" id="JALLAZ020001023">
    <property type="protein sequence ID" value="KAL3782319.1"/>
    <property type="molecule type" value="Genomic_DNA"/>
</dbReference>
<accession>A0ABD3P268</accession>
<evidence type="ECO:0000256" key="1">
    <source>
        <dbReference type="SAM" id="MobiDB-lite"/>
    </source>
</evidence>
<gene>
    <name evidence="2" type="ORF">ACHAW5_009966</name>
</gene>
<dbReference type="Gene3D" id="3.10.180.10">
    <property type="entry name" value="2,3-Dihydroxybiphenyl 1,2-Dioxygenase, domain 1"/>
    <property type="match status" value="1"/>
</dbReference>
<dbReference type="SUPFAM" id="SSF54593">
    <property type="entry name" value="Glyoxalase/Bleomycin resistance protein/Dihydroxybiphenyl dioxygenase"/>
    <property type="match status" value="1"/>
</dbReference>
<name>A0ABD3P268_9STRA</name>
<keyword evidence="3" id="KW-1185">Reference proteome</keyword>
<reference evidence="2 3" key="1">
    <citation type="submission" date="2024-10" db="EMBL/GenBank/DDBJ databases">
        <title>Updated reference genomes for cyclostephanoid diatoms.</title>
        <authorList>
            <person name="Roberts W.R."/>
            <person name="Alverson A.J."/>
        </authorList>
    </citation>
    <scope>NUCLEOTIDE SEQUENCE [LARGE SCALE GENOMIC DNA]</scope>
    <source>
        <strain evidence="2 3">AJA276-08</strain>
    </source>
</reference>
<feature type="region of interest" description="Disordered" evidence="1">
    <location>
        <begin position="52"/>
        <end position="80"/>
    </location>
</feature>
<dbReference type="InterPro" id="IPR029068">
    <property type="entry name" value="Glyas_Bleomycin-R_OHBP_Dase"/>
</dbReference>
<dbReference type="AlphaFoldDB" id="A0ABD3P268"/>
<organism evidence="2 3">
    <name type="scientific">Stephanodiscus triporus</name>
    <dbReference type="NCBI Taxonomy" id="2934178"/>
    <lineage>
        <taxon>Eukaryota</taxon>
        <taxon>Sar</taxon>
        <taxon>Stramenopiles</taxon>
        <taxon>Ochrophyta</taxon>
        <taxon>Bacillariophyta</taxon>
        <taxon>Coscinodiscophyceae</taxon>
        <taxon>Thalassiosirophycidae</taxon>
        <taxon>Stephanodiscales</taxon>
        <taxon>Stephanodiscaceae</taxon>
        <taxon>Stephanodiscus</taxon>
    </lineage>
</organism>
<protein>
    <recommendedName>
        <fullName evidence="4">VOC domain-containing protein</fullName>
    </recommendedName>
</protein>
<comment type="caution">
    <text evidence="2">The sequence shown here is derived from an EMBL/GenBank/DDBJ whole genome shotgun (WGS) entry which is preliminary data.</text>
</comment>
<proteinExistence type="predicted"/>
<evidence type="ECO:0008006" key="4">
    <source>
        <dbReference type="Google" id="ProtNLM"/>
    </source>
</evidence>
<dbReference type="Proteomes" id="UP001530315">
    <property type="component" value="Unassembled WGS sequence"/>
</dbReference>
<evidence type="ECO:0000313" key="2">
    <source>
        <dbReference type="EMBL" id="KAL3782319.1"/>
    </source>
</evidence>
<evidence type="ECO:0000313" key="3">
    <source>
        <dbReference type="Proteomes" id="UP001530315"/>
    </source>
</evidence>
<sequence>MRSTLLPALYSRVLYLFNFFVLGSLHSLSAQAFSRTSILSSSRTPRHFSIIGRRNASSSSPSGNDCTSADTSQPSTSTHDARSRINSAIFSHHVAIKTRDIENAIKFYSLLGFRVETKFVAGPARAAWLLHVGRSGAHSNDNSRFRIELLEVPSYMLEEPDGMQKKAIDLTKRVDLLGLNHLALDVTNCIPRSGGNNDAAISADGNACELYQLQEWMDDLNALSIEKFGKSLRVAMSPSKRIIGREVYEMAFLFDADGTLVELMNHSGTLQQELADGWVPFLRTLSTYVLDRGFNLLISLLFAGP</sequence>
<feature type="compositionally biased region" description="Polar residues" evidence="1">
    <location>
        <begin position="55"/>
        <end position="80"/>
    </location>
</feature>